<dbReference type="STRING" id="679190.HMPREF0650_0355"/>
<protein>
    <submittedName>
        <fullName evidence="2">Uncharacterized protein</fullName>
    </submittedName>
</protein>
<dbReference type="EMBL" id="ADEG01000035">
    <property type="protein sequence ID" value="EFA92740.1"/>
    <property type="molecule type" value="Genomic_DNA"/>
</dbReference>
<evidence type="ECO:0000313" key="2">
    <source>
        <dbReference type="EMBL" id="EFA92740.1"/>
    </source>
</evidence>
<proteinExistence type="predicted"/>
<keyword evidence="1" id="KW-0472">Membrane</keyword>
<name>D1W401_9BACT</name>
<comment type="caution">
    <text evidence="2">The sequence shown here is derived from an EMBL/GenBank/DDBJ whole genome shotgun (WGS) entry which is preliminary data.</text>
</comment>
<keyword evidence="3" id="KW-1185">Reference proteome</keyword>
<evidence type="ECO:0000256" key="1">
    <source>
        <dbReference type="SAM" id="Phobius"/>
    </source>
</evidence>
<gene>
    <name evidence="2" type="ORF">HMPREF0650_0355</name>
</gene>
<dbReference type="Proteomes" id="UP000005283">
    <property type="component" value="Unassembled WGS sequence"/>
</dbReference>
<reference evidence="2 3" key="1">
    <citation type="submission" date="2009-12" db="EMBL/GenBank/DDBJ databases">
        <title>Genome Sequence of Prevotella buccalis ATCC 35310.</title>
        <authorList>
            <person name="Durkin A.S."/>
            <person name="Madupu R."/>
            <person name="Torralba M."/>
            <person name="Methe B."/>
            <person name="Sutton G."/>
            <person name="Strausberg R.L."/>
            <person name="Nelson K.E."/>
        </authorList>
    </citation>
    <scope>NUCLEOTIDE SEQUENCE [LARGE SCALE GENOMIC DNA]</scope>
    <source>
        <strain evidence="2 3">ATCC 35310</strain>
    </source>
</reference>
<sequence length="42" mass="4611">MKHPARPTGEKLTGSVGFCQGAMVSGFVFSMYASPTHCWRLH</sequence>
<organism evidence="2 3">
    <name type="scientific">Hoylesella buccalis ATCC 35310</name>
    <dbReference type="NCBI Taxonomy" id="679190"/>
    <lineage>
        <taxon>Bacteria</taxon>
        <taxon>Pseudomonadati</taxon>
        <taxon>Bacteroidota</taxon>
        <taxon>Bacteroidia</taxon>
        <taxon>Bacteroidales</taxon>
        <taxon>Prevotellaceae</taxon>
        <taxon>Hoylesella</taxon>
    </lineage>
</organism>
<keyword evidence="1" id="KW-0812">Transmembrane</keyword>
<evidence type="ECO:0000313" key="3">
    <source>
        <dbReference type="Proteomes" id="UP000005283"/>
    </source>
</evidence>
<keyword evidence="1" id="KW-1133">Transmembrane helix</keyword>
<feature type="transmembrane region" description="Helical" evidence="1">
    <location>
        <begin position="12"/>
        <end position="33"/>
    </location>
</feature>
<dbReference type="AlphaFoldDB" id="D1W401"/>
<accession>D1W401</accession>